<keyword evidence="1" id="KW-1133">Transmembrane helix</keyword>
<gene>
    <name evidence="2" type="ORF">SAMN06296065_10734</name>
</gene>
<feature type="transmembrane region" description="Helical" evidence="1">
    <location>
        <begin position="6"/>
        <end position="28"/>
    </location>
</feature>
<proteinExistence type="predicted"/>
<evidence type="ECO:0000256" key="1">
    <source>
        <dbReference type="SAM" id="Phobius"/>
    </source>
</evidence>
<evidence type="ECO:0000313" key="3">
    <source>
        <dbReference type="Proteomes" id="UP001157910"/>
    </source>
</evidence>
<keyword evidence="1" id="KW-0472">Membrane</keyword>
<comment type="caution">
    <text evidence="2">The sequence shown here is derived from an EMBL/GenBank/DDBJ whole genome shotgun (WGS) entry which is preliminary data.</text>
</comment>
<reference evidence="2 3" key="1">
    <citation type="submission" date="2017-05" db="EMBL/GenBank/DDBJ databases">
        <authorList>
            <person name="Varghese N."/>
            <person name="Submissions S."/>
        </authorList>
    </citation>
    <scope>NUCLEOTIDE SEQUENCE [LARGE SCALE GENOMIC DNA]</scope>
    <source>
        <strain evidence="2 3">SM16</strain>
    </source>
</reference>
<dbReference type="Proteomes" id="UP001157910">
    <property type="component" value="Unassembled WGS sequence"/>
</dbReference>
<keyword evidence="3" id="KW-1185">Reference proteome</keyword>
<sequence>MAMNWTSIAAIYVLFWVMSAFIVLPIGLRTPDEVDGHVVGRGHADSAPVNFRPMLVAKRATVLAAVLFGLYYANYALGWFTVEDINFFDAPVKDLGY</sequence>
<dbReference type="InterPro" id="IPR009935">
    <property type="entry name" value="DUF1467"/>
</dbReference>
<evidence type="ECO:0000313" key="2">
    <source>
        <dbReference type="EMBL" id="SMP74328.1"/>
    </source>
</evidence>
<name>A0ABY1QLB9_9SPHN</name>
<protein>
    <submittedName>
        <fullName evidence="2">Predicted secreted protein</fullName>
    </submittedName>
</protein>
<accession>A0ABY1QLB9</accession>
<dbReference type="Pfam" id="PF07330">
    <property type="entry name" value="DUF1467"/>
    <property type="match status" value="1"/>
</dbReference>
<keyword evidence="1" id="KW-0812">Transmembrane</keyword>
<organism evidence="2 3">
    <name type="scientific">Novosphingobium panipatense</name>
    <dbReference type="NCBI Taxonomy" id="428991"/>
    <lineage>
        <taxon>Bacteria</taxon>
        <taxon>Pseudomonadati</taxon>
        <taxon>Pseudomonadota</taxon>
        <taxon>Alphaproteobacteria</taxon>
        <taxon>Sphingomonadales</taxon>
        <taxon>Sphingomonadaceae</taxon>
        <taxon>Novosphingobium</taxon>
    </lineage>
</organism>
<feature type="transmembrane region" description="Helical" evidence="1">
    <location>
        <begin position="60"/>
        <end position="82"/>
    </location>
</feature>
<dbReference type="EMBL" id="FXUI01000007">
    <property type="protein sequence ID" value="SMP74328.1"/>
    <property type="molecule type" value="Genomic_DNA"/>
</dbReference>